<organism evidence="1 2">
    <name type="scientific">Uncinocarpus reesii (strain UAMH 1704)</name>
    <dbReference type="NCBI Taxonomy" id="336963"/>
    <lineage>
        <taxon>Eukaryota</taxon>
        <taxon>Fungi</taxon>
        <taxon>Dikarya</taxon>
        <taxon>Ascomycota</taxon>
        <taxon>Pezizomycotina</taxon>
        <taxon>Eurotiomycetes</taxon>
        <taxon>Eurotiomycetidae</taxon>
        <taxon>Onygenales</taxon>
        <taxon>Onygenaceae</taxon>
        <taxon>Uncinocarpus</taxon>
    </lineage>
</organism>
<dbReference type="RefSeq" id="XP_002541986.1">
    <property type="nucleotide sequence ID" value="XM_002541940.1"/>
</dbReference>
<dbReference type="AlphaFoldDB" id="C4JIG5"/>
<dbReference type="GeneID" id="8440918"/>
<dbReference type="Proteomes" id="UP000002058">
    <property type="component" value="Unassembled WGS sequence"/>
</dbReference>
<gene>
    <name evidence="1" type="ORF">UREG_01502</name>
</gene>
<dbReference type="PANTHER" id="PTHR42100:SF1">
    <property type="entry name" value="OXIDOREDUCTASE 178 KDA SUBUNIT, PUTATIVE (AFU_ORTHOLOGUE AFUA_8G04320)-RELATED"/>
    <property type="match status" value="1"/>
</dbReference>
<accession>C4JIG5</accession>
<name>C4JIG5_UNCRE</name>
<dbReference type="VEuPathDB" id="FungiDB:UREG_01502"/>
<dbReference type="InterPro" id="IPR034444">
    <property type="entry name" value="Nuo17.8"/>
</dbReference>
<proteinExistence type="predicted"/>
<reference evidence="2" key="1">
    <citation type="journal article" date="2009" name="Genome Res.">
        <title>Comparative genomic analyses of the human fungal pathogens Coccidioides and their relatives.</title>
        <authorList>
            <person name="Sharpton T.J."/>
            <person name="Stajich J.E."/>
            <person name="Rounsley S.D."/>
            <person name="Gardner M.J."/>
            <person name="Wortman J.R."/>
            <person name="Jordar V.S."/>
            <person name="Maiti R."/>
            <person name="Kodira C.D."/>
            <person name="Neafsey D.E."/>
            <person name="Zeng Q."/>
            <person name="Hung C.-Y."/>
            <person name="McMahan C."/>
            <person name="Muszewska A."/>
            <person name="Grynberg M."/>
            <person name="Mandel M.A."/>
            <person name="Kellner E.M."/>
            <person name="Barker B.M."/>
            <person name="Galgiani J.N."/>
            <person name="Orbach M.J."/>
            <person name="Kirkland T.N."/>
            <person name="Cole G.T."/>
            <person name="Henn M.R."/>
            <person name="Birren B.W."/>
            <person name="Taylor J.W."/>
        </authorList>
    </citation>
    <scope>NUCLEOTIDE SEQUENCE [LARGE SCALE GENOMIC DNA]</scope>
    <source>
        <strain evidence="2">UAMH 1704</strain>
    </source>
</reference>
<dbReference type="PANTHER" id="PTHR42100">
    <property type="entry name" value="OXIDOREDUCTASE 178 KDA SUBUNIT, PUTATIVE (AFU_ORTHOLOGUE AFUA_8G04320)-RELATED"/>
    <property type="match status" value="1"/>
</dbReference>
<dbReference type="HOGENOM" id="CLU_095735_1_0_1"/>
<dbReference type="eggNOG" id="ENOG502S7GA">
    <property type="taxonomic scope" value="Eukaryota"/>
</dbReference>
<protein>
    <submittedName>
        <fullName evidence="1">Uncharacterized protein</fullName>
    </submittedName>
</protein>
<dbReference type="OMA" id="RNIQAGH"/>
<dbReference type="InParanoid" id="C4JIG5"/>
<evidence type="ECO:0000313" key="2">
    <source>
        <dbReference type="Proteomes" id="UP000002058"/>
    </source>
</evidence>
<dbReference type="GO" id="GO:0005739">
    <property type="term" value="C:mitochondrion"/>
    <property type="evidence" value="ECO:0007669"/>
    <property type="project" value="InterPro"/>
</dbReference>
<keyword evidence="2" id="KW-1185">Reference proteome</keyword>
<dbReference type="EMBL" id="CH476615">
    <property type="protein sequence ID" value="EEP76653.1"/>
    <property type="molecule type" value="Genomic_DNA"/>
</dbReference>
<evidence type="ECO:0000313" key="1">
    <source>
        <dbReference type="EMBL" id="EEP76653.1"/>
    </source>
</evidence>
<sequence>MFLARRSAAPARAFLRRHQPRRYAHSEAHHAEPVNESFGRGFYIAIASIPAGLALYKYSTSDSKNAPWITRLIEEYTPSENLWAKRNALHTLAVEKAASDRHLFHSQNPLLTIDLKYPEMFNAGSPINMPAGNSSGDLRAVISHYQKRQKAQEEDRLARMENGKCCTFAYNAFPYLSTAGFIALRFNDSGPDDLTQIVMQDRSLHILLGALGIAPKIMPLASSL</sequence>
<dbReference type="OrthoDB" id="2120038at2759"/>
<dbReference type="STRING" id="336963.C4JIG5"/>
<dbReference type="KEGG" id="ure:UREG_01502"/>